<dbReference type="Proteomes" id="UP001595444">
    <property type="component" value="Unassembled WGS sequence"/>
</dbReference>
<protein>
    <submittedName>
        <fullName evidence="3">CocE/NonD family hydrolase</fullName>
    </submittedName>
</protein>
<accession>A0ABV7D322</accession>
<keyword evidence="4" id="KW-1185">Reference proteome</keyword>
<evidence type="ECO:0000313" key="4">
    <source>
        <dbReference type="Proteomes" id="UP001595444"/>
    </source>
</evidence>
<dbReference type="GO" id="GO:0016787">
    <property type="term" value="F:hydrolase activity"/>
    <property type="evidence" value="ECO:0007669"/>
    <property type="project" value="UniProtKB-KW"/>
</dbReference>
<sequence>MNHKNQNPTETDSALSADMPEPVYADGMRILWDAPIPMSDGVILRADIFLPVKAGRYAALISYGAYGKGVPMQVGYKSQYDRMVKAYPEIAEGSTNKYMNWEVVDPEKWVPDDFICIRVDSRGAGRSPGVLDPTSEQETKDIYDCIEWTATQPWSNGKVGMNGISYYATNQLKVAALRPPHLAAICVWEGFVDSYRDAARHGGILSQFGAGWFGRQVLKIQHGYGERGMRNPNNGELVSGPETLSDEELEKNRATPMTDAVLNHPLDDEFYAPRKPDVSRIEVPLLSAANWGGMGVHPRGNFEGYLDAGTNQKWLEVHGDSHFSPFYRNEGLALQKRFLGHFLQGRDTGWDRQPPVQLQIRRPGEHFTIRDEHEWPLARTQWTKYFLNSETCTLDTSPTTGTSITYSTTDDGITFTLPPTDKEVEITGPVAARLVVSSQTTDADIFLALRLFAPDGKEVLFIGSNDPRVPIGLGWLRASHRKLDEDKSLPYRPYHTHDEQQPLIPGEPVVLDIEILPTCIVVPPGYTLALNIRGCDYDHGLGDTDFKDQPYPMTGVGPFRHEDPRDRPPEIFGGENTLHFDEGNEPFLLLPIIPSSDA</sequence>
<dbReference type="Gene3D" id="2.60.120.260">
    <property type="entry name" value="Galactose-binding domain-like"/>
    <property type="match status" value="1"/>
</dbReference>
<keyword evidence="1 3" id="KW-0378">Hydrolase</keyword>
<dbReference type="InterPro" id="IPR050585">
    <property type="entry name" value="Xaa-Pro_dipeptidyl-ppase/CocE"/>
</dbReference>
<evidence type="ECO:0000256" key="1">
    <source>
        <dbReference type="ARBA" id="ARBA00022801"/>
    </source>
</evidence>
<dbReference type="Gene3D" id="3.40.50.1820">
    <property type="entry name" value="alpha/beta hydrolase"/>
    <property type="match status" value="1"/>
</dbReference>
<dbReference type="InterPro" id="IPR000383">
    <property type="entry name" value="Xaa-Pro-like_dom"/>
</dbReference>
<dbReference type="EMBL" id="JBHRSL010000003">
    <property type="protein sequence ID" value="MFC3051411.1"/>
    <property type="molecule type" value="Genomic_DNA"/>
</dbReference>
<dbReference type="InterPro" id="IPR029058">
    <property type="entry name" value="AB_hydrolase_fold"/>
</dbReference>
<dbReference type="RefSeq" id="WP_228073740.1">
    <property type="nucleotide sequence ID" value="NZ_CP061205.1"/>
</dbReference>
<organism evidence="3 4">
    <name type="scientific">Kordiimonas pumila</name>
    <dbReference type="NCBI Taxonomy" id="2161677"/>
    <lineage>
        <taxon>Bacteria</taxon>
        <taxon>Pseudomonadati</taxon>
        <taxon>Pseudomonadota</taxon>
        <taxon>Alphaproteobacteria</taxon>
        <taxon>Kordiimonadales</taxon>
        <taxon>Kordiimonadaceae</taxon>
        <taxon>Kordiimonas</taxon>
    </lineage>
</organism>
<dbReference type="Pfam" id="PF02129">
    <property type="entry name" value="Peptidase_S15"/>
    <property type="match status" value="1"/>
</dbReference>
<comment type="caution">
    <text evidence="3">The sequence shown here is derived from an EMBL/GenBank/DDBJ whole genome shotgun (WGS) entry which is preliminary data.</text>
</comment>
<dbReference type="SUPFAM" id="SSF53474">
    <property type="entry name" value="alpha/beta-Hydrolases"/>
    <property type="match status" value="1"/>
</dbReference>
<feature type="domain" description="Xaa-Pro dipeptidyl-peptidase C-terminal" evidence="2">
    <location>
        <begin position="336"/>
        <end position="589"/>
    </location>
</feature>
<dbReference type="InterPro" id="IPR008979">
    <property type="entry name" value="Galactose-bd-like_sf"/>
</dbReference>
<name>A0ABV7D322_9PROT</name>
<dbReference type="Gene3D" id="1.10.3020.20">
    <property type="match status" value="1"/>
</dbReference>
<gene>
    <name evidence="3" type="ORF">ACFOKA_05795</name>
</gene>
<dbReference type="PANTHER" id="PTHR43056:SF10">
    <property type="entry name" value="COCE_NOND FAMILY, PUTATIVE (AFU_ORTHOLOGUE AFUA_7G00600)-RELATED"/>
    <property type="match status" value="1"/>
</dbReference>
<dbReference type="NCBIfam" id="TIGR00976">
    <property type="entry name" value="CocE_NonD"/>
    <property type="match status" value="1"/>
</dbReference>
<dbReference type="SUPFAM" id="SSF49785">
    <property type="entry name" value="Galactose-binding domain-like"/>
    <property type="match status" value="1"/>
</dbReference>
<dbReference type="Pfam" id="PF08530">
    <property type="entry name" value="PepX_C"/>
    <property type="match status" value="1"/>
</dbReference>
<proteinExistence type="predicted"/>
<dbReference type="PANTHER" id="PTHR43056">
    <property type="entry name" value="PEPTIDASE S9 PROLYL OLIGOPEPTIDASE"/>
    <property type="match status" value="1"/>
</dbReference>
<dbReference type="SMART" id="SM00939">
    <property type="entry name" value="PepX_C"/>
    <property type="match status" value="1"/>
</dbReference>
<dbReference type="InterPro" id="IPR013736">
    <property type="entry name" value="Xaa-Pro_dipept_C"/>
</dbReference>
<dbReference type="InterPro" id="IPR005674">
    <property type="entry name" value="CocE/Ser_esterase"/>
</dbReference>
<evidence type="ECO:0000259" key="2">
    <source>
        <dbReference type="SMART" id="SM00939"/>
    </source>
</evidence>
<reference evidence="4" key="1">
    <citation type="journal article" date="2019" name="Int. J. Syst. Evol. Microbiol.">
        <title>The Global Catalogue of Microorganisms (GCM) 10K type strain sequencing project: providing services to taxonomists for standard genome sequencing and annotation.</title>
        <authorList>
            <consortium name="The Broad Institute Genomics Platform"/>
            <consortium name="The Broad Institute Genome Sequencing Center for Infectious Disease"/>
            <person name="Wu L."/>
            <person name="Ma J."/>
        </authorList>
    </citation>
    <scope>NUCLEOTIDE SEQUENCE [LARGE SCALE GENOMIC DNA]</scope>
    <source>
        <strain evidence="4">KCTC 62164</strain>
    </source>
</reference>
<evidence type="ECO:0000313" key="3">
    <source>
        <dbReference type="EMBL" id="MFC3051411.1"/>
    </source>
</evidence>